<feature type="transmembrane region" description="Helical" evidence="1">
    <location>
        <begin position="66"/>
        <end position="85"/>
    </location>
</feature>
<keyword evidence="1" id="KW-0812">Transmembrane</keyword>
<dbReference type="Proteomes" id="UP000007397">
    <property type="component" value="Chromosome"/>
</dbReference>
<dbReference type="eggNOG" id="ENOG502ZTIU">
    <property type="taxonomic scope" value="Bacteria"/>
</dbReference>
<dbReference type="PATRIC" id="fig|866895.3.peg.1149"/>
<feature type="transmembrane region" description="Helical" evidence="1">
    <location>
        <begin position="12"/>
        <end position="29"/>
    </location>
</feature>
<organism evidence="2 3">
    <name type="scientific">Halobacillus halophilus (strain ATCC 35676 / DSM 2266 / JCM 20832 / KCTC 3685 / LMG 17431 / NBRC 102448 / NCIMB 2269)</name>
    <name type="common">Sporosarcina halophila</name>
    <dbReference type="NCBI Taxonomy" id="866895"/>
    <lineage>
        <taxon>Bacteria</taxon>
        <taxon>Bacillati</taxon>
        <taxon>Bacillota</taxon>
        <taxon>Bacilli</taxon>
        <taxon>Bacillales</taxon>
        <taxon>Bacillaceae</taxon>
        <taxon>Halobacillus</taxon>
    </lineage>
</organism>
<dbReference type="HOGENOM" id="CLU_1684120_0_0_9"/>
<sequence length="156" mass="17864">MVTKKQWEYANFGGVIAFGLFLLLSFLTAEADTAHRVMVLFCEVIGAAVVVNAYLSLHHLNGERRFIPFSIMVFLGAWLVYAIGYEIGVEASTNYNWIWFLFLYIVLIGGFILLRKMYAGLTGPFKLLPIFLLFVNAILFVFILFFNIWWNLPFSG</sequence>
<feature type="transmembrane region" description="Helical" evidence="1">
    <location>
        <begin position="35"/>
        <end position="54"/>
    </location>
</feature>
<evidence type="ECO:0000256" key="1">
    <source>
        <dbReference type="SAM" id="Phobius"/>
    </source>
</evidence>
<dbReference type="STRING" id="866895.HBHAL_2137"/>
<accession>I0JK23</accession>
<feature type="transmembrane region" description="Helical" evidence="1">
    <location>
        <begin position="97"/>
        <end position="115"/>
    </location>
</feature>
<dbReference type="AlphaFoldDB" id="I0JK23"/>
<keyword evidence="1" id="KW-0472">Membrane</keyword>
<gene>
    <name evidence="2" type="ordered locus">HBHAL_2137</name>
</gene>
<dbReference type="EMBL" id="HE717023">
    <property type="protein sequence ID" value="CCG44492.1"/>
    <property type="molecule type" value="Genomic_DNA"/>
</dbReference>
<dbReference type="KEGG" id="hhd:HBHAL_2137"/>
<name>I0JK23_HALH3</name>
<evidence type="ECO:0000313" key="3">
    <source>
        <dbReference type="Proteomes" id="UP000007397"/>
    </source>
</evidence>
<keyword evidence="3" id="KW-1185">Reference proteome</keyword>
<feature type="transmembrane region" description="Helical" evidence="1">
    <location>
        <begin position="127"/>
        <end position="150"/>
    </location>
</feature>
<proteinExistence type="predicted"/>
<reference evidence="2 3" key="1">
    <citation type="journal article" date="2013" name="Environ. Microbiol.">
        <title>Chloride and organic osmolytes: a hybrid strategy to cope with elevated salinities by the moderately halophilic, chloride-dependent bacterium Halobacillus halophilus.</title>
        <authorList>
            <person name="Saum S.H."/>
            <person name="Pfeiffer F."/>
            <person name="Palm P."/>
            <person name="Rampp M."/>
            <person name="Schuster S.C."/>
            <person name="Muller V."/>
            <person name="Oesterhelt D."/>
        </authorList>
    </citation>
    <scope>NUCLEOTIDE SEQUENCE [LARGE SCALE GENOMIC DNA]</scope>
    <source>
        <strain evidence="3">ATCC 35676 / DSM 2266 / JCM 20832 / KCTC 3685 / LMG 17431 / NBRC 102448 / NCIMB 2269</strain>
    </source>
</reference>
<evidence type="ECO:0000313" key="2">
    <source>
        <dbReference type="EMBL" id="CCG44492.1"/>
    </source>
</evidence>
<keyword evidence="1" id="KW-1133">Transmembrane helix</keyword>
<protein>
    <submittedName>
        <fullName evidence="2">Uncharacterized protein</fullName>
    </submittedName>
</protein>